<sequence length="34" mass="3712">RCPGTKVYTILGNINNKGLIEVPMGISLRDVINI</sequence>
<name>X1BGX1_9ZZZZ</name>
<reference evidence="1" key="1">
    <citation type="journal article" date="2014" name="Front. Microbiol.">
        <title>High frequency of phylogenetically diverse reductive dehalogenase-homologous genes in deep subseafloor sedimentary metagenomes.</title>
        <authorList>
            <person name="Kawai M."/>
            <person name="Futagami T."/>
            <person name="Toyoda A."/>
            <person name="Takaki Y."/>
            <person name="Nishi S."/>
            <person name="Hori S."/>
            <person name="Arai W."/>
            <person name="Tsubouchi T."/>
            <person name="Morono Y."/>
            <person name="Uchiyama I."/>
            <person name="Ito T."/>
            <person name="Fujiyama A."/>
            <person name="Inagaki F."/>
            <person name="Takami H."/>
        </authorList>
    </citation>
    <scope>NUCLEOTIDE SEQUENCE</scope>
    <source>
        <strain evidence="1">Expedition CK06-06</strain>
    </source>
</reference>
<proteinExistence type="predicted"/>
<dbReference type="SUPFAM" id="SSF142984">
    <property type="entry name" value="Nqo1 middle domain-like"/>
    <property type="match status" value="1"/>
</dbReference>
<dbReference type="AlphaFoldDB" id="X1BGX1"/>
<feature type="non-terminal residue" evidence="1">
    <location>
        <position position="1"/>
    </location>
</feature>
<accession>X1BGX1</accession>
<dbReference type="EMBL" id="BART01001587">
    <property type="protein sequence ID" value="GAG71296.1"/>
    <property type="molecule type" value="Genomic_DNA"/>
</dbReference>
<protein>
    <submittedName>
        <fullName evidence="1">Uncharacterized protein</fullName>
    </submittedName>
</protein>
<dbReference type="Gene3D" id="3.10.20.600">
    <property type="match status" value="1"/>
</dbReference>
<evidence type="ECO:0000313" key="1">
    <source>
        <dbReference type="EMBL" id="GAG71296.1"/>
    </source>
</evidence>
<comment type="caution">
    <text evidence="1">The sequence shown here is derived from an EMBL/GenBank/DDBJ whole genome shotgun (WGS) entry which is preliminary data.</text>
</comment>
<gene>
    <name evidence="1" type="ORF">S01H4_05458</name>
</gene>
<organism evidence="1">
    <name type="scientific">marine sediment metagenome</name>
    <dbReference type="NCBI Taxonomy" id="412755"/>
    <lineage>
        <taxon>unclassified sequences</taxon>
        <taxon>metagenomes</taxon>
        <taxon>ecological metagenomes</taxon>
    </lineage>
</organism>